<dbReference type="EMBL" id="VSSQ01031656">
    <property type="protein sequence ID" value="MPM82625.1"/>
    <property type="molecule type" value="Genomic_DNA"/>
</dbReference>
<sequence length="280" mass="30748">MSYKIILDSCGELTDKMKSSGRFSNVALSIEVGNYKIVDDETFDQSKFLEAVASTTACPKSACPSPEQYMKAFDCKCERVYVVTLSEKLSGSHNSAVLAKKLYEEVNPNVKIEIFNSKSASAGETLDALKIDALEQKGLSFDEVVEETKKYIDIISTNFVLEDLSFLERNGRLTGVKRLAASILHIVPIMAAAPDGSIAQLDQARGINKAMSKLIARVVENCRQKNTVNLIISHCNCPERALDFKDNLVSHLPNLNININNTRGISSLYAGNKGIIVAYD</sequence>
<dbReference type="Gene3D" id="2.20.28.50">
    <property type="entry name" value="degv family protein"/>
    <property type="match status" value="1"/>
</dbReference>
<dbReference type="InterPro" id="IPR050270">
    <property type="entry name" value="DegV_domain_contain"/>
</dbReference>
<dbReference type="PROSITE" id="PS51482">
    <property type="entry name" value="DEGV"/>
    <property type="match status" value="1"/>
</dbReference>
<dbReference type="PANTHER" id="PTHR33434:SF2">
    <property type="entry name" value="FATTY ACID-BINDING PROTEIN TM_1468"/>
    <property type="match status" value="1"/>
</dbReference>
<dbReference type="AlphaFoldDB" id="A0A645D0J0"/>
<dbReference type="Gene3D" id="3.30.1180.10">
    <property type="match status" value="1"/>
</dbReference>
<reference evidence="2" key="1">
    <citation type="submission" date="2019-08" db="EMBL/GenBank/DDBJ databases">
        <authorList>
            <person name="Kucharzyk K."/>
            <person name="Murdoch R.W."/>
            <person name="Higgins S."/>
            <person name="Loffler F."/>
        </authorList>
    </citation>
    <scope>NUCLEOTIDE SEQUENCE</scope>
</reference>
<name>A0A645D0J0_9ZZZZ</name>
<dbReference type="InterPro" id="IPR043168">
    <property type="entry name" value="DegV_C"/>
</dbReference>
<dbReference type="InterPro" id="IPR003797">
    <property type="entry name" value="DegV"/>
</dbReference>
<dbReference type="NCBIfam" id="TIGR00762">
    <property type="entry name" value="DegV"/>
    <property type="match status" value="1"/>
</dbReference>
<dbReference type="GO" id="GO:0008289">
    <property type="term" value="F:lipid binding"/>
    <property type="evidence" value="ECO:0007669"/>
    <property type="project" value="UniProtKB-KW"/>
</dbReference>
<proteinExistence type="predicted"/>
<evidence type="ECO:0000256" key="1">
    <source>
        <dbReference type="ARBA" id="ARBA00023121"/>
    </source>
</evidence>
<dbReference type="Gene3D" id="3.40.50.10440">
    <property type="entry name" value="Dihydroxyacetone kinase, domain 1"/>
    <property type="match status" value="1"/>
</dbReference>
<protein>
    <recommendedName>
        <fullName evidence="3">DegV domain-containing protein</fullName>
    </recommendedName>
</protein>
<keyword evidence="1" id="KW-0446">Lipid-binding</keyword>
<comment type="caution">
    <text evidence="2">The sequence shown here is derived from an EMBL/GenBank/DDBJ whole genome shotgun (WGS) entry which is preliminary data.</text>
</comment>
<dbReference type="Pfam" id="PF02645">
    <property type="entry name" value="DegV"/>
    <property type="match status" value="1"/>
</dbReference>
<organism evidence="2">
    <name type="scientific">bioreactor metagenome</name>
    <dbReference type="NCBI Taxonomy" id="1076179"/>
    <lineage>
        <taxon>unclassified sequences</taxon>
        <taxon>metagenomes</taxon>
        <taxon>ecological metagenomes</taxon>
    </lineage>
</organism>
<evidence type="ECO:0008006" key="3">
    <source>
        <dbReference type="Google" id="ProtNLM"/>
    </source>
</evidence>
<gene>
    <name evidence="2" type="ORF">SDC9_129687</name>
</gene>
<dbReference type="SUPFAM" id="SSF82549">
    <property type="entry name" value="DAK1/DegV-like"/>
    <property type="match status" value="1"/>
</dbReference>
<accession>A0A645D0J0</accession>
<dbReference type="PANTHER" id="PTHR33434">
    <property type="entry name" value="DEGV DOMAIN-CONTAINING PROTEIN DR_1986-RELATED"/>
    <property type="match status" value="1"/>
</dbReference>
<evidence type="ECO:0000313" key="2">
    <source>
        <dbReference type="EMBL" id="MPM82625.1"/>
    </source>
</evidence>